<organism evidence="7 8">
    <name type="scientific">Nematostella vectensis</name>
    <name type="common">Starlet sea anemone</name>
    <dbReference type="NCBI Taxonomy" id="45351"/>
    <lineage>
        <taxon>Eukaryota</taxon>
        <taxon>Metazoa</taxon>
        <taxon>Cnidaria</taxon>
        <taxon>Anthozoa</taxon>
        <taxon>Hexacorallia</taxon>
        <taxon>Actiniaria</taxon>
        <taxon>Edwardsiidae</taxon>
        <taxon>Nematostella</taxon>
    </lineage>
</organism>
<dbReference type="GO" id="GO:0010387">
    <property type="term" value="P:COP9 signalosome assembly"/>
    <property type="evidence" value="ECO:0007669"/>
    <property type="project" value="InterPro"/>
</dbReference>
<proteinExistence type="predicted"/>
<dbReference type="InterPro" id="IPR033205">
    <property type="entry name" value="COP9_CSN8"/>
</dbReference>
<dbReference type="GO" id="GO:0000338">
    <property type="term" value="P:protein deneddylation"/>
    <property type="evidence" value="ECO:0007669"/>
    <property type="project" value="InterPro"/>
</dbReference>
<feature type="domain" description="CSN8/PSMD8/EIF3K" evidence="6">
    <location>
        <begin position="27"/>
        <end position="163"/>
    </location>
</feature>
<reference evidence="7 8" key="1">
    <citation type="journal article" date="2007" name="Science">
        <title>Sea anemone genome reveals ancestral eumetazoan gene repertoire and genomic organization.</title>
        <authorList>
            <person name="Putnam N.H."/>
            <person name="Srivastava M."/>
            <person name="Hellsten U."/>
            <person name="Dirks B."/>
            <person name="Chapman J."/>
            <person name="Salamov A."/>
            <person name="Terry A."/>
            <person name="Shapiro H."/>
            <person name="Lindquist E."/>
            <person name="Kapitonov V.V."/>
            <person name="Jurka J."/>
            <person name="Genikhovich G."/>
            <person name="Grigoriev I.V."/>
            <person name="Lucas S.M."/>
            <person name="Steele R.E."/>
            <person name="Finnerty J.R."/>
            <person name="Technau U."/>
            <person name="Martindale M.Q."/>
            <person name="Rokhsar D.S."/>
        </authorList>
    </citation>
    <scope>NUCLEOTIDE SEQUENCE [LARGE SCALE GENOMIC DNA]</scope>
    <source>
        <strain evidence="8">CH2 X CH6</strain>
    </source>
</reference>
<keyword evidence="8" id="KW-1185">Reference proteome</keyword>
<dbReference type="STRING" id="45351.A7SG97"/>
<dbReference type="PANTHER" id="PTHR13339:SF0">
    <property type="entry name" value="COP9 SIGNALOSOME COMPLEX SUBUNIT 8"/>
    <property type="match status" value="1"/>
</dbReference>
<dbReference type="Pfam" id="PF10075">
    <property type="entry name" value="CSN8_PSD8_EIF3K"/>
    <property type="match status" value="1"/>
</dbReference>
<dbReference type="OMA" id="MRIPDKL"/>
<dbReference type="eggNOG" id="KOG4414">
    <property type="taxonomic scope" value="Eukaryota"/>
</dbReference>
<dbReference type="FunCoup" id="A7SG97">
    <property type="interactions" value="659"/>
</dbReference>
<dbReference type="Proteomes" id="UP000001593">
    <property type="component" value="Unassembled WGS sequence"/>
</dbReference>
<dbReference type="GO" id="GO:0005737">
    <property type="term" value="C:cytoplasm"/>
    <property type="evidence" value="ECO:0007669"/>
    <property type="project" value="UniProtKB-SubCell"/>
</dbReference>
<accession>A7SG97</accession>
<evidence type="ECO:0000256" key="1">
    <source>
        <dbReference type="ARBA" id="ARBA00004123"/>
    </source>
</evidence>
<dbReference type="InParanoid" id="A7SG97"/>
<dbReference type="AlphaFoldDB" id="A7SG97"/>
<evidence type="ECO:0000259" key="6">
    <source>
        <dbReference type="Pfam" id="PF10075"/>
    </source>
</evidence>
<sequence length="188" mass="21185">MASAVGKELEELCTNYEQMELDGVATGEVYTQLLAIYLLQNDICNAKFLWKRMPDDIKNSTPEAASLWTLGCHMWKRDYVGIYASLNQEWSSLTQPYIISLKGREKFQDKVFRLCERAYTSIKKDDLAAYLGMTVTDAVSVAVSQGWTLDSASGFLAPKRSEPVTKDIPLTSEQELALLTDYVSFLEN</sequence>
<keyword evidence="4" id="KW-0736">Signalosome</keyword>
<protein>
    <recommendedName>
        <fullName evidence="6">CSN8/PSMD8/EIF3K domain-containing protein</fullName>
    </recommendedName>
</protein>
<dbReference type="PhylomeDB" id="A7SG97"/>
<evidence type="ECO:0000256" key="3">
    <source>
        <dbReference type="ARBA" id="ARBA00022490"/>
    </source>
</evidence>
<name>A7SG97_NEMVE</name>
<evidence type="ECO:0000313" key="8">
    <source>
        <dbReference type="Proteomes" id="UP000001593"/>
    </source>
</evidence>
<keyword evidence="3" id="KW-0963">Cytoplasm</keyword>
<dbReference type="GO" id="GO:0008180">
    <property type="term" value="C:COP9 signalosome"/>
    <property type="evidence" value="ECO:0000318"/>
    <property type="project" value="GO_Central"/>
</dbReference>
<dbReference type="InterPro" id="IPR033464">
    <property type="entry name" value="CSN8_PSD8_EIF3K"/>
</dbReference>
<dbReference type="HOGENOM" id="CLU_098091_1_1_1"/>
<evidence type="ECO:0000313" key="7">
    <source>
        <dbReference type="EMBL" id="EDO37298.1"/>
    </source>
</evidence>
<gene>
    <name evidence="7" type="ORF">NEMVEDRAFT_v1g211829</name>
</gene>
<evidence type="ECO:0000256" key="4">
    <source>
        <dbReference type="ARBA" id="ARBA00022790"/>
    </source>
</evidence>
<dbReference type="PANTHER" id="PTHR13339">
    <property type="entry name" value="COP9 SIGNALOSOME COMPLEX SUBUNIT 8"/>
    <property type="match status" value="1"/>
</dbReference>
<comment type="subcellular location">
    <subcellularLocation>
        <location evidence="2">Cytoplasm</location>
    </subcellularLocation>
    <subcellularLocation>
        <location evidence="1">Nucleus</location>
    </subcellularLocation>
</comment>
<evidence type="ECO:0000256" key="2">
    <source>
        <dbReference type="ARBA" id="ARBA00004496"/>
    </source>
</evidence>
<dbReference type="EMBL" id="DS469650">
    <property type="protein sequence ID" value="EDO37298.1"/>
    <property type="molecule type" value="Genomic_DNA"/>
</dbReference>
<keyword evidence="5" id="KW-0539">Nucleus</keyword>
<evidence type="ECO:0000256" key="5">
    <source>
        <dbReference type="ARBA" id="ARBA00023242"/>
    </source>
</evidence>